<dbReference type="SMART" id="SM00421">
    <property type="entry name" value="HTH_LUXR"/>
    <property type="match status" value="1"/>
</dbReference>
<evidence type="ECO:0000313" key="4">
    <source>
        <dbReference type="Proteomes" id="UP001592582"/>
    </source>
</evidence>
<organism evidence="3 4">
    <name type="scientific">Streptacidiphilus alkalitolerans</name>
    <dbReference type="NCBI Taxonomy" id="3342712"/>
    <lineage>
        <taxon>Bacteria</taxon>
        <taxon>Bacillati</taxon>
        <taxon>Actinomycetota</taxon>
        <taxon>Actinomycetes</taxon>
        <taxon>Kitasatosporales</taxon>
        <taxon>Streptomycetaceae</taxon>
        <taxon>Streptacidiphilus</taxon>
    </lineage>
</organism>
<keyword evidence="4" id="KW-1185">Reference proteome</keyword>
<evidence type="ECO:0000259" key="2">
    <source>
        <dbReference type="SMART" id="SM00421"/>
    </source>
</evidence>
<dbReference type="CDD" id="cd06170">
    <property type="entry name" value="LuxR_C_like"/>
    <property type="match status" value="1"/>
</dbReference>
<dbReference type="InterPro" id="IPR000792">
    <property type="entry name" value="Tscrpt_reg_LuxR_C"/>
</dbReference>
<dbReference type="InterPro" id="IPR016032">
    <property type="entry name" value="Sig_transdc_resp-reg_C-effctor"/>
</dbReference>
<dbReference type="InterPro" id="IPR036388">
    <property type="entry name" value="WH-like_DNA-bd_sf"/>
</dbReference>
<protein>
    <submittedName>
        <fullName evidence="3">Helix-turn-helix domain-containing protein</fullName>
    </submittedName>
</protein>
<dbReference type="EMBL" id="JBHEZX010000012">
    <property type="protein sequence ID" value="MFC1412599.1"/>
    <property type="molecule type" value="Genomic_DNA"/>
</dbReference>
<feature type="region of interest" description="Disordered" evidence="1">
    <location>
        <begin position="1"/>
        <end position="36"/>
    </location>
</feature>
<proteinExistence type="predicted"/>
<dbReference type="SUPFAM" id="SSF46894">
    <property type="entry name" value="C-terminal effector domain of the bipartite response regulators"/>
    <property type="match status" value="1"/>
</dbReference>
<dbReference type="SUPFAM" id="SSF46785">
    <property type="entry name" value="Winged helix' DNA-binding domain"/>
    <property type="match status" value="1"/>
</dbReference>
<dbReference type="InterPro" id="IPR036390">
    <property type="entry name" value="WH_DNA-bd_sf"/>
</dbReference>
<evidence type="ECO:0000256" key="1">
    <source>
        <dbReference type="SAM" id="MobiDB-lite"/>
    </source>
</evidence>
<dbReference type="InterPro" id="IPR002831">
    <property type="entry name" value="Tscrpt_reg_TrmB_N"/>
</dbReference>
<dbReference type="RefSeq" id="WP_380513439.1">
    <property type="nucleotide sequence ID" value="NZ_JBHEZX010000012.1"/>
</dbReference>
<evidence type="ECO:0000313" key="3">
    <source>
        <dbReference type="EMBL" id="MFC1412599.1"/>
    </source>
</evidence>
<accession>A0ABV6VFT1</accession>
<dbReference type="InterPro" id="IPR051797">
    <property type="entry name" value="TrmB-like"/>
</dbReference>
<dbReference type="Gene3D" id="1.10.10.10">
    <property type="entry name" value="Winged helix-like DNA-binding domain superfamily/Winged helix DNA-binding domain"/>
    <property type="match status" value="2"/>
</dbReference>
<sequence length="346" mass="37262">MLAAHAHGPDGSQGPLGTQGSLGSPVQQDPPGPTGISRIEEAVYVTLCRRGPSTLAELARALEADEATVLQQLTSLDARGLARRPKPRDDSGRWTAVAPDLAVQRILRDREAESRRLHEEITRLLDGYHRSRGQHDPALRDLVEVVTGREAIADLWLSLLDGAAEQVDILDKPPFVQVDNAGPELDVLARGVPVRSVYERAALLRSDKLEEVRGLITAGEQAGTVADLPFKLALVDRRWALLPLATGAELSGALLVRPSPLLDALAQTFEAQWARSIPVPAPDRQPDADRFELLTLLAAGMTDDGIARHLGISARTVQRRVSALMVGLGASNRFQAGVQAARRGLL</sequence>
<reference evidence="3 4" key="1">
    <citation type="submission" date="2024-09" db="EMBL/GenBank/DDBJ databases">
        <authorList>
            <person name="Lee S.D."/>
        </authorList>
    </citation>
    <scope>NUCLEOTIDE SEQUENCE [LARGE SCALE GENOMIC DNA]</scope>
    <source>
        <strain evidence="3 4">N1-1</strain>
    </source>
</reference>
<feature type="compositionally biased region" description="Polar residues" evidence="1">
    <location>
        <begin position="15"/>
        <end position="27"/>
    </location>
</feature>
<dbReference type="Pfam" id="PF13384">
    <property type="entry name" value="HTH_23"/>
    <property type="match status" value="1"/>
</dbReference>
<feature type="domain" description="HTH luxR-type" evidence="2">
    <location>
        <begin position="291"/>
        <end position="340"/>
    </location>
</feature>
<dbReference type="PANTHER" id="PTHR34293">
    <property type="entry name" value="HTH-TYPE TRANSCRIPTIONAL REGULATOR TRMBL2"/>
    <property type="match status" value="1"/>
</dbReference>
<gene>
    <name evidence="3" type="ORF">ACEZDG_25350</name>
</gene>
<dbReference type="PANTHER" id="PTHR34293:SF1">
    <property type="entry name" value="HTH-TYPE TRANSCRIPTIONAL REGULATOR TRMBL2"/>
    <property type="match status" value="1"/>
</dbReference>
<dbReference type="Proteomes" id="UP001592582">
    <property type="component" value="Unassembled WGS sequence"/>
</dbReference>
<comment type="caution">
    <text evidence="3">The sequence shown here is derived from an EMBL/GenBank/DDBJ whole genome shotgun (WGS) entry which is preliminary data.</text>
</comment>
<name>A0ABV6VFT1_9ACTN</name>
<dbReference type="Pfam" id="PF01978">
    <property type="entry name" value="TrmB"/>
    <property type="match status" value="1"/>
</dbReference>